<evidence type="ECO:0000313" key="3">
    <source>
        <dbReference type="Proteomes" id="UP000054937"/>
    </source>
</evidence>
<name>A0A0V0R4U5_PSEPJ</name>
<proteinExistence type="predicted"/>
<evidence type="ECO:0000256" key="1">
    <source>
        <dbReference type="SAM" id="Coils"/>
    </source>
</evidence>
<gene>
    <name evidence="2" type="ORF">PPERSA_12250</name>
</gene>
<dbReference type="EMBL" id="LDAU01000048">
    <property type="protein sequence ID" value="KRX09507.1"/>
    <property type="molecule type" value="Genomic_DNA"/>
</dbReference>
<keyword evidence="1" id="KW-0175">Coiled coil</keyword>
<evidence type="ECO:0000313" key="2">
    <source>
        <dbReference type="EMBL" id="KRX09507.1"/>
    </source>
</evidence>
<reference evidence="2 3" key="1">
    <citation type="journal article" date="2015" name="Sci. Rep.">
        <title>Genome of the facultative scuticociliatosis pathogen Pseudocohnilembus persalinus provides insight into its virulence through horizontal gene transfer.</title>
        <authorList>
            <person name="Xiong J."/>
            <person name="Wang G."/>
            <person name="Cheng J."/>
            <person name="Tian M."/>
            <person name="Pan X."/>
            <person name="Warren A."/>
            <person name="Jiang C."/>
            <person name="Yuan D."/>
            <person name="Miao W."/>
        </authorList>
    </citation>
    <scope>NUCLEOTIDE SEQUENCE [LARGE SCALE GENOMIC DNA]</scope>
    <source>
        <strain evidence="2">36N120E</strain>
    </source>
</reference>
<dbReference type="AlphaFoldDB" id="A0A0V0R4U5"/>
<comment type="caution">
    <text evidence="2">The sequence shown here is derived from an EMBL/GenBank/DDBJ whole genome shotgun (WGS) entry which is preliminary data.</text>
</comment>
<organism evidence="2 3">
    <name type="scientific">Pseudocohnilembus persalinus</name>
    <name type="common">Ciliate</name>
    <dbReference type="NCBI Taxonomy" id="266149"/>
    <lineage>
        <taxon>Eukaryota</taxon>
        <taxon>Sar</taxon>
        <taxon>Alveolata</taxon>
        <taxon>Ciliophora</taxon>
        <taxon>Intramacronucleata</taxon>
        <taxon>Oligohymenophorea</taxon>
        <taxon>Scuticociliatia</taxon>
        <taxon>Philasterida</taxon>
        <taxon>Pseudocohnilembidae</taxon>
        <taxon>Pseudocohnilembus</taxon>
    </lineage>
</organism>
<protein>
    <submittedName>
        <fullName evidence="2">Uncharacterized protein</fullName>
    </submittedName>
</protein>
<accession>A0A0V0R4U5</accession>
<keyword evidence="3" id="KW-1185">Reference proteome</keyword>
<dbReference type="InParanoid" id="A0A0V0R4U5"/>
<feature type="coiled-coil region" evidence="1">
    <location>
        <begin position="146"/>
        <end position="173"/>
    </location>
</feature>
<dbReference type="Proteomes" id="UP000054937">
    <property type="component" value="Unassembled WGS sequence"/>
</dbReference>
<sequence length="188" mass="22596">MRYTNKIHSVSSKTVAFESLNPNETKTMTKFYKMENQRERNLNNLQTKFSILDSKTFDKTIKLNLPKCSTTPMTQTCQNFQEILKRQQQEADGFQIPQKKEKQTVITQGRFINVIPSQDDQFHNDRTLIMKNFYDETVEHIDTKKVKSEQKRRELLKQVIKEKTEETERKEKKFCKEIWKKYNPNELY</sequence>